<evidence type="ECO:0000256" key="3">
    <source>
        <dbReference type="ARBA" id="ARBA00022525"/>
    </source>
</evidence>
<evidence type="ECO:0000256" key="7">
    <source>
        <dbReference type="ARBA" id="ARBA00023098"/>
    </source>
</evidence>
<dbReference type="InterPro" id="IPR035669">
    <property type="entry name" value="SGNH_plant_lipase-like"/>
</dbReference>
<keyword evidence="3" id="KW-0964">Secreted</keyword>
<evidence type="ECO:0000256" key="2">
    <source>
        <dbReference type="ARBA" id="ARBA00008668"/>
    </source>
</evidence>
<organism evidence="9 10">
    <name type="scientific">Hevea brasiliensis</name>
    <name type="common">Para rubber tree</name>
    <name type="synonym">Siphonia brasiliensis</name>
    <dbReference type="NCBI Taxonomy" id="3981"/>
    <lineage>
        <taxon>Eukaryota</taxon>
        <taxon>Viridiplantae</taxon>
        <taxon>Streptophyta</taxon>
        <taxon>Embryophyta</taxon>
        <taxon>Tracheophyta</taxon>
        <taxon>Spermatophyta</taxon>
        <taxon>Magnoliopsida</taxon>
        <taxon>eudicotyledons</taxon>
        <taxon>Gunneridae</taxon>
        <taxon>Pentapetalae</taxon>
        <taxon>rosids</taxon>
        <taxon>fabids</taxon>
        <taxon>Malpighiales</taxon>
        <taxon>Euphorbiaceae</taxon>
        <taxon>Crotonoideae</taxon>
        <taxon>Micrandreae</taxon>
        <taxon>Hevea</taxon>
    </lineage>
</organism>
<proteinExistence type="inferred from homology"/>
<dbReference type="Gene3D" id="3.40.50.1110">
    <property type="entry name" value="SGNH hydrolase"/>
    <property type="match status" value="1"/>
</dbReference>
<keyword evidence="5" id="KW-0378">Hydrolase</keyword>
<evidence type="ECO:0000256" key="8">
    <source>
        <dbReference type="SAM" id="SignalP"/>
    </source>
</evidence>
<comment type="similarity">
    <text evidence="2">Belongs to the 'GDSL' lipolytic enzyme family.</text>
</comment>
<comment type="subcellular location">
    <subcellularLocation>
        <location evidence="1">Secreted</location>
    </subcellularLocation>
</comment>
<evidence type="ECO:0000313" key="9">
    <source>
        <dbReference type="EMBL" id="KAJ9146027.1"/>
    </source>
</evidence>
<keyword evidence="4 8" id="KW-0732">Signal</keyword>
<evidence type="ECO:0000256" key="1">
    <source>
        <dbReference type="ARBA" id="ARBA00004613"/>
    </source>
</evidence>
<dbReference type="SUPFAM" id="SSF52266">
    <property type="entry name" value="SGNH hydrolase"/>
    <property type="match status" value="1"/>
</dbReference>
<reference evidence="9" key="1">
    <citation type="journal article" date="2023" name="Plant Biotechnol. J.">
        <title>Chromosome-level wild Hevea brasiliensis genome provides new tools for genomic-assisted breeding and valuable loci to elevate rubber yield.</title>
        <authorList>
            <person name="Cheng H."/>
            <person name="Song X."/>
            <person name="Hu Y."/>
            <person name="Wu T."/>
            <person name="Yang Q."/>
            <person name="An Z."/>
            <person name="Feng S."/>
            <person name="Deng Z."/>
            <person name="Wu W."/>
            <person name="Zeng X."/>
            <person name="Tu M."/>
            <person name="Wang X."/>
            <person name="Huang H."/>
        </authorList>
    </citation>
    <scope>NUCLEOTIDE SEQUENCE</scope>
    <source>
        <strain evidence="9">MT/VB/25A 57/8</strain>
    </source>
</reference>
<dbReference type="InterPro" id="IPR036514">
    <property type="entry name" value="SGNH_hydro_sf"/>
</dbReference>
<accession>A0ABQ9KRZ1</accession>
<sequence>MVGKKNSKLLFSYLPILVCFFPCSCYSSKVVLEENNGGVDDKIQGMFVFGSSLVDNGNNNFLPNSMAKASYLPYGIDFPFGPSGRFTNGKNVIDLLGDQLHLPLIPAFADPSTIGIRIIHGVDYASGASGILDDTGLLAGGVINLNQQIRNFEEITLPGLEIEMGMQSRKLLKNYLFVVGTGGNDYSFNYFLRPSDASVSVEAFTANLTNSLSKQLEKLYNLGGRKFVLMSVNPIGCYPMVKAIQRASNGSCNQDLNRAARLFNAHLKSLVNDIKPKLPGSYLVFVNSYKIIADIIKNPVSKGFEDTSNACCEVGSEGGTLCKRDGKICEERSSHVFFDGLHPTEAVNILIATKAFNSIDKTEIYPMNIKQLAMY</sequence>
<dbReference type="PANTHER" id="PTHR45650:SF2">
    <property type="entry name" value="OS06G0560700 PROTEIN"/>
    <property type="match status" value="1"/>
</dbReference>
<protein>
    <submittedName>
        <fullName evidence="9">Uncharacterized protein</fullName>
    </submittedName>
</protein>
<gene>
    <name evidence="9" type="ORF">P3X46_028347</name>
</gene>
<evidence type="ECO:0000313" key="10">
    <source>
        <dbReference type="Proteomes" id="UP001174677"/>
    </source>
</evidence>
<evidence type="ECO:0000256" key="5">
    <source>
        <dbReference type="ARBA" id="ARBA00022801"/>
    </source>
</evidence>
<keyword evidence="7" id="KW-0443">Lipid metabolism</keyword>
<dbReference type="Proteomes" id="UP001174677">
    <property type="component" value="Chromosome 16"/>
</dbReference>
<keyword evidence="10" id="KW-1185">Reference proteome</keyword>
<comment type="caution">
    <text evidence="9">The sequence shown here is derived from an EMBL/GenBank/DDBJ whole genome shotgun (WGS) entry which is preliminary data.</text>
</comment>
<dbReference type="Pfam" id="PF00657">
    <property type="entry name" value="Lipase_GDSL"/>
    <property type="match status" value="1"/>
</dbReference>
<dbReference type="InterPro" id="IPR051238">
    <property type="entry name" value="GDSL_esterase/lipase"/>
</dbReference>
<feature type="signal peptide" evidence="8">
    <location>
        <begin position="1"/>
        <end position="25"/>
    </location>
</feature>
<dbReference type="EMBL" id="JARPOI010000016">
    <property type="protein sequence ID" value="KAJ9146027.1"/>
    <property type="molecule type" value="Genomic_DNA"/>
</dbReference>
<dbReference type="PANTHER" id="PTHR45650">
    <property type="entry name" value="GDSL-LIKE LIPASE/ACYLHYDROLASE-RELATED"/>
    <property type="match status" value="1"/>
</dbReference>
<evidence type="ECO:0000256" key="4">
    <source>
        <dbReference type="ARBA" id="ARBA00022729"/>
    </source>
</evidence>
<name>A0ABQ9KRZ1_HEVBR</name>
<dbReference type="InterPro" id="IPR001087">
    <property type="entry name" value="GDSL"/>
</dbReference>
<keyword evidence="6" id="KW-0442">Lipid degradation</keyword>
<evidence type="ECO:0000256" key="6">
    <source>
        <dbReference type="ARBA" id="ARBA00022963"/>
    </source>
</evidence>
<dbReference type="CDD" id="cd01837">
    <property type="entry name" value="SGNH_plant_lipase_like"/>
    <property type="match status" value="1"/>
</dbReference>
<feature type="chain" id="PRO_5047323775" evidence="8">
    <location>
        <begin position="26"/>
        <end position="375"/>
    </location>
</feature>